<comment type="function">
    <text evidence="7">Catalyzes the NADPH-dependent reduction of L-glutamate 5-phosphate into L-glutamate 5-semialdehyde and phosphate. The product spontaneously undergoes cyclization to form 1-pyrroline-5-carboxylate.</text>
</comment>
<reference evidence="9 10" key="1">
    <citation type="submission" date="2018-06" db="EMBL/GenBank/DDBJ databases">
        <authorList>
            <consortium name="Pathogen Informatics"/>
            <person name="Doyle S."/>
        </authorList>
    </citation>
    <scope>NUCLEOTIDE SEQUENCE [LARGE SCALE GENOMIC DNA]</scope>
    <source>
        <strain evidence="9 10">NCTC11088</strain>
    </source>
</reference>
<dbReference type="InterPro" id="IPR000965">
    <property type="entry name" value="GPR_dom"/>
</dbReference>
<dbReference type="PANTHER" id="PTHR11063:SF8">
    <property type="entry name" value="DELTA-1-PYRROLINE-5-CARBOXYLATE SYNTHASE"/>
    <property type="match status" value="1"/>
</dbReference>
<evidence type="ECO:0000259" key="8">
    <source>
        <dbReference type="Pfam" id="PF00171"/>
    </source>
</evidence>
<keyword evidence="7" id="KW-0963">Cytoplasm</keyword>
<evidence type="ECO:0000256" key="1">
    <source>
        <dbReference type="ARBA" id="ARBA00004985"/>
    </source>
</evidence>
<protein>
    <recommendedName>
        <fullName evidence="7">Gamma-glutamyl phosphate reductase</fullName>
        <shortName evidence="7">GPR</shortName>
        <ecNumber evidence="7">1.2.1.41</ecNumber>
    </recommendedName>
    <alternativeName>
        <fullName evidence="7">Glutamate-5-semialdehyde dehydrogenase</fullName>
    </alternativeName>
    <alternativeName>
        <fullName evidence="7">Glutamyl-gamma-semialdehyde dehydrogenase</fullName>
        <shortName evidence="7">GSA dehydrogenase</shortName>
    </alternativeName>
</protein>
<dbReference type="HAMAP" id="MF_00412">
    <property type="entry name" value="ProA"/>
    <property type="match status" value="1"/>
</dbReference>
<dbReference type="GO" id="GO:0004350">
    <property type="term" value="F:glutamate-5-semialdehyde dehydrogenase activity"/>
    <property type="evidence" value="ECO:0007669"/>
    <property type="project" value="UniProtKB-UniRule"/>
</dbReference>
<evidence type="ECO:0000256" key="4">
    <source>
        <dbReference type="ARBA" id="ARBA00022857"/>
    </source>
</evidence>
<dbReference type="Pfam" id="PF00171">
    <property type="entry name" value="Aldedh"/>
    <property type="match status" value="1"/>
</dbReference>
<gene>
    <name evidence="7 9" type="primary">proA</name>
    <name evidence="9" type="ORF">NCTC11088_01793</name>
</gene>
<feature type="domain" description="Aldehyde dehydrogenase" evidence="8">
    <location>
        <begin position="11"/>
        <end position="287"/>
    </location>
</feature>
<dbReference type="InterPro" id="IPR016162">
    <property type="entry name" value="Ald_DH_N"/>
</dbReference>
<dbReference type="InterPro" id="IPR016163">
    <property type="entry name" value="Ald_DH_C"/>
</dbReference>
<keyword evidence="5 7" id="KW-0560">Oxidoreductase</keyword>
<accession>A0A379DDF1</accession>
<dbReference type="SUPFAM" id="SSF53720">
    <property type="entry name" value="ALDH-like"/>
    <property type="match status" value="1"/>
</dbReference>
<evidence type="ECO:0000256" key="5">
    <source>
        <dbReference type="ARBA" id="ARBA00023002"/>
    </source>
</evidence>
<name>A0A379DDF1_9FIRM</name>
<sequence>MEQSLRDKLIEIARDTKKAGRELGKLSTVEKNNILNSIKNSLLKNSEKILNANSIDIKNGKANEMSDGLLDRLLLTEDRIKAMVDSVDVIIKLDDPVGNMDQVNKLPNGIQVGKKIVPIGVLAVIYESRPNVTLDAAILAIKSSNSIILRGGKEAINSNKAIADSIREGIKDAGFDENMVSLIENTERESSIELMKLRGYVDLLIPRGSQRLISSVVENAKVPTLETGVGNCHLYVDDSSDIEKALSIFENGKTQRIGVCNALESLLVSENVSDEFYKGLQDIINRYNLKVHGCKKSAKKIKNVIEATDEDYGKEYLDYEFSMKIVSGIDEAIDHIYKYSTHHSEAIVTENLKNATKFTDEVDAACVYVNASTRFTDGSEFGFGAEIGISTQRMHARGPVGLKELTTYKYILLGDGQIRG</sequence>
<dbReference type="CDD" id="cd07079">
    <property type="entry name" value="ALDH_F18-19_ProA-GPR"/>
    <property type="match status" value="1"/>
</dbReference>
<dbReference type="GO" id="GO:0055129">
    <property type="term" value="P:L-proline biosynthetic process"/>
    <property type="evidence" value="ECO:0007669"/>
    <property type="project" value="UniProtKB-UniRule"/>
</dbReference>
<comment type="similarity">
    <text evidence="7">Belongs to the gamma-glutamyl phosphate reductase family.</text>
</comment>
<evidence type="ECO:0000256" key="2">
    <source>
        <dbReference type="ARBA" id="ARBA00022605"/>
    </source>
</evidence>
<keyword evidence="4 7" id="KW-0521">NADP</keyword>
<dbReference type="NCBIfam" id="NF001221">
    <property type="entry name" value="PRK00197.1"/>
    <property type="match status" value="1"/>
</dbReference>
<dbReference type="EC" id="1.2.1.41" evidence="7"/>
<dbReference type="FunFam" id="3.40.309.10:FF:000006">
    <property type="entry name" value="Gamma-glutamyl phosphate reductase"/>
    <property type="match status" value="1"/>
</dbReference>
<dbReference type="InterPro" id="IPR020593">
    <property type="entry name" value="G-glutamylP_reductase_CS"/>
</dbReference>
<comment type="subcellular location">
    <subcellularLocation>
        <location evidence="7">Cytoplasm</location>
    </subcellularLocation>
</comment>
<dbReference type="InterPro" id="IPR016161">
    <property type="entry name" value="Ald_DH/histidinol_DH"/>
</dbReference>
<dbReference type="Gene3D" id="3.40.309.10">
    <property type="entry name" value="Aldehyde Dehydrogenase, Chain A, domain 2"/>
    <property type="match status" value="1"/>
</dbReference>
<dbReference type="GO" id="GO:0050661">
    <property type="term" value="F:NADP binding"/>
    <property type="evidence" value="ECO:0007669"/>
    <property type="project" value="InterPro"/>
</dbReference>
<evidence type="ECO:0000313" key="9">
    <source>
        <dbReference type="EMBL" id="SUB75984.1"/>
    </source>
</evidence>
<dbReference type="NCBIfam" id="TIGR00407">
    <property type="entry name" value="proA"/>
    <property type="match status" value="1"/>
</dbReference>
<evidence type="ECO:0000256" key="3">
    <source>
        <dbReference type="ARBA" id="ARBA00022650"/>
    </source>
</evidence>
<dbReference type="InterPro" id="IPR012134">
    <property type="entry name" value="Glu-5-SA_DH"/>
</dbReference>
<proteinExistence type="inferred from homology"/>
<dbReference type="Gene3D" id="3.40.605.10">
    <property type="entry name" value="Aldehyde Dehydrogenase, Chain A, domain 1"/>
    <property type="match status" value="1"/>
</dbReference>
<dbReference type="Proteomes" id="UP000254777">
    <property type="component" value="Unassembled WGS sequence"/>
</dbReference>
<organism evidence="9 10">
    <name type="scientific">Peptoniphilus indolicus</name>
    <dbReference type="NCBI Taxonomy" id="33030"/>
    <lineage>
        <taxon>Bacteria</taxon>
        <taxon>Bacillati</taxon>
        <taxon>Bacillota</taxon>
        <taxon>Tissierellia</taxon>
        <taxon>Tissierellales</taxon>
        <taxon>Peptoniphilaceae</taxon>
        <taxon>Peptoniphilus</taxon>
    </lineage>
</organism>
<keyword evidence="2 7" id="KW-0028">Amino-acid biosynthesis</keyword>
<dbReference type="AlphaFoldDB" id="A0A379DDF1"/>
<dbReference type="GO" id="GO:0005737">
    <property type="term" value="C:cytoplasm"/>
    <property type="evidence" value="ECO:0007669"/>
    <property type="project" value="UniProtKB-SubCell"/>
</dbReference>
<dbReference type="PIRSF" id="PIRSF000151">
    <property type="entry name" value="GPR"/>
    <property type="match status" value="1"/>
</dbReference>
<evidence type="ECO:0000313" key="10">
    <source>
        <dbReference type="Proteomes" id="UP000254777"/>
    </source>
</evidence>
<dbReference type="PANTHER" id="PTHR11063">
    <property type="entry name" value="GLUTAMATE SEMIALDEHYDE DEHYDROGENASE"/>
    <property type="match status" value="1"/>
</dbReference>
<dbReference type="UniPathway" id="UPA00098">
    <property type="reaction ID" value="UER00360"/>
</dbReference>
<evidence type="ECO:0000256" key="6">
    <source>
        <dbReference type="ARBA" id="ARBA00049024"/>
    </source>
</evidence>
<comment type="catalytic activity">
    <reaction evidence="6 7">
        <text>L-glutamate 5-semialdehyde + phosphate + NADP(+) = L-glutamyl 5-phosphate + NADPH + H(+)</text>
        <dbReference type="Rhea" id="RHEA:19541"/>
        <dbReference type="ChEBI" id="CHEBI:15378"/>
        <dbReference type="ChEBI" id="CHEBI:43474"/>
        <dbReference type="ChEBI" id="CHEBI:57783"/>
        <dbReference type="ChEBI" id="CHEBI:58066"/>
        <dbReference type="ChEBI" id="CHEBI:58274"/>
        <dbReference type="ChEBI" id="CHEBI:58349"/>
        <dbReference type="EC" id="1.2.1.41"/>
    </reaction>
</comment>
<dbReference type="PROSITE" id="PS01223">
    <property type="entry name" value="PROA"/>
    <property type="match status" value="1"/>
</dbReference>
<dbReference type="InterPro" id="IPR015590">
    <property type="entry name" value="Aldehyde_DH_dom"/>
</dbReference>
<comment type="pathway">
    <text evidence="1 7">Amino-acid biosynthesis; L-proline biosynthesis; L-glutamate 5-semialdehyde from L-glutamate: step 2/2.</text>
</comment>
<dbReference type="EMBL" id="UGTH01000001">
    <property type="protein sequence ID" value="SUB75984.1"/>
    <property type="molecule type" value="Genomic_DNA"/>
</dbReference>
<evidence type="ECO:0000256" key="7">
    <source>
        <dbReference type="HAMAP-Rule" id="MF_00412"/>
    </source>
</evidence>
<keyword evidence="3 7" id="KW-0641">Proline biosynthesis</keyword>
<dbReference type="RefSeq" id="WP_115312216.1">
    <property type="nucleotide sequence ID" value="NZ_UGTH01000001.1"/>
</dbReference>